<organism evidence="1 2">
    <name type="scientific">Pseudomonas syringae pv. actinidiae</name>
    <dbReference type="NCBI Taxonomy" id="103796"/>
    <lineage>
        <taxon>Bacteria</taxon>
        <taxon>Pseudomonadati</taxon>
        <taxon>Pseudomonadota</taxon>
        <taxon>Gammaproteobacteria</taxon>
        <taxon>Pseudomonadales</taxon>
        <taxon>Pseudomonadaceae</taxon>
        <taxon>Pseudomonas</taxon>
        <taxon>Pseudomonas syringae</taxon>
    </lineage>
</organism>
<proteinExistence type="predicted"/>
<reference evidence="1 2" key="1">
    <citation type="submission" date="2018-08" db="EMBL/GenBank/DDBJ databases">
        <title>Recombination of ecologically and evolutionarily significant loci maintains genetic cohesion in the Pseudomonas syringae species complex.</title>
        <authorList>
            <person name="Dillon M."/>
            <person name="Thakur S."/>
            <person name="Almeida R.N.D."/>
            <person name="Weir B.S."/>
            <person name="Guttman D.S."/>
        </authorList>
    </citation>
    <scope>NUCLEOTIDE SEQUENCE [LARGE SCALE GENOMIC DNA]</scope>
    <source>
        <strain evidence="1 2">ICMP 19198</strain>
    </source>
</reference>
<dbReference type="AlphaFoldDB" id="A0A7Z6UEC7"/>
<sequence>MKTIACDACNLTSVDTNLPCFSQILPQSGFNCASACRRTFIWRLCMKLAVVVLALAMTGCATVNDIEHTPPTMNVMSGKNPKEYADCFVGKIASSRKPPLIEPRHDGLRVIVAQKLSKSPAAVVDVESRSGGSTIKVYERLANVPIRFRDVQNAAEACISG</sequence>
<name>A0A7Z6UEC7_PSESF</name>
<dbReference type="Proteomes" id="UP000281806">
    <property type="component" value="Unassembled WGS sequence"/>
</dbReference>
<accession>A0A7Z6UEC7</accession>
<protein>
    <submittedName>
        <fullName evidence="1">Putative Lipoprotein</fullName>
    </submittedName>
</protein>
<evidence type="ECO:0000313" key="2">
    <source>
        <dbReference type="Proteomes" id="UP000281806"/>
    </source>
</evidence>
<comment type="caution">
    <text evidence="1">The sequence shown here is derived from an EMBL/GenBank/DDBJ whole genome shotgun (WGS) entry which is preliminary data.</text>
</comment>
<dbReference type="EMBL" id="RBRZ01000120">
    <property type="protein sequence ID" value="RMR52398.1"/>
    <property type="molecule type" value="Genomic_DNA"/>
</dbReference>
<gene>
    <name evidence="1" type="ORF">ALP83_04609</name>
</gene>
<keyword evidence="1" id="KW-0449">Lipoprotein</keyword>
<evidence type="ECO:0000313" key="1">
    <source>
        <dbReference type="EMBL" id="RMR52398.1"/>
    </source>
</evidence>